<evidence type="ECO:0000313" key="1">
    <source>
        <dbReference type="EMBL" id="GHI52111.1"/>
    </source>
</evidence>
<proteinExistence type="predicted"/>
<protein>
    <submittedName>
        <fullName evidence="1">Uncharacterized protein</fullName>
    </submittedName>
</protein>
<organism evidence="1 2">
    <name type="scientific">Streptomyces rubradiris</name>
    <name type="common">Streptomyces achromogenes subsp. rubradiris</name>
    <dbReference type="NCBI Taxonomy" id="285531"/>
    <lineage>
        <taxon>Bacteria</taxon>
        <taxon>Bacillati</taxon>
        <taxon>Actinomycetota</taxon>
        <taxon>Actinomycetes</taxon>
        <taxon>Kitasatosporales</taxon>
        <taxon>Streptomycetaceae</taxon>
        <taxon>Streptomyces</taxon>
    </lineage>
</organism>
<accession>A0ABQ3R8F0</accession>
<gene>
    <name evidence="1" type="ORF">Srubr_19570</name>
</gene>
<evidence type="ECO:0000313" key="2">
    <source>
        <dbReference type="Proteomes" id="UP000646738"/>
    </source>
</evidence>
<sequence>MAALTMMRKMVLAVTGTDGLEGAEPGRALAEYGQNLTPDLLGVASGLTSGWAVSAGEDIRAATGRLARHVLRALLSFTQVDAPEGVRVDPARASARGCPRLFLTIPASRAPVFGHDGPGDVLPGKVTTARQWNCASRTGRGHRGVPSTAIRRSGGLLRLVLGRGLARTG</sequence>
<dbReference type="EMBL" id="BNEA01000007">
    <property type="protein sequence ID" value="GHI52111.1"/>
    <property type="molecule type" value="Genomic_DNA"/>
</dbReference>
<dbReference type="Proteomes" id="UP000646738">
    <property type="component" value="Unassembled WGS sequence"/>
</dbReference>
<name>A0ABQ3R8F0_STRRR</name>
<dbReference type="RefSeq" id="WP_189997703.1">
    <property type="nucleotide sequence ID" value="NZ_BNCB01000016.1"/>
</dbReference>
<reference evidence="2" key="1">
    <citation type="submission" date="2023-07" db="EMBL/GenBank/DDBJ databases">
        <title>Whole genome shotgun sequence of Streptomyces achromogenes subsp. rubradiris NBRC 14000.</title>
        <authorList>
            <person name="Komaki H."/>
            <person name="Tamura T."/>
        </authorList>
    </citation>
    <scope>NUCLEOTIDE SEQUENCE [LARGE SCALE GENOMIC DNA]</scope>
    <source>
        <strain evidence="2">NBRC 14000</strain>
    </source>
</reference>
<keyword evidence="2" id="KW-1185">Reference proteome</keyword>
<comment type="caution">
    <text evidence="1">The sequence shown here is derived from an EMBL/GenBank/DDBJ whole genome shotgun (WGS) entry which is preliminary data.</text>
</comment>